<evidence type="ECO:0000259" key="6">
    <source>
        <dbReference type="Pfam" id="PF17389"/>
    </source>
</evidence>
<feature type="domain" description="Bacterial alpha-L-rhamnosidase N-terminal" evidence="5">
    <location>
        <begin position="144"/>
        <end position="314"/>
    </location>
</feature>
<dbReference type="InterPro" id="IPR008928">
    <property type="entry name" value="6-hairpin_glycosidase_sf"/>
</dbReference>
<dbReference type="EMBL" id="BAAAQF010000005">
    <property type="protein sequence ID" value="GAA1671666.1"/>
    <property type="molecule type" value="Genomic_DNA"/>
</dbReference>
<dbReference type="PIRSF" id="PIRSF010631">
    <property type="entry name" value="A-rhamnsds"/>
    <property type="match status" value="1"/>
</dbReference>
<dbReference type="InterPro" id="IPR035396">
    <property type="entry name" value="Bac_rhamnosid6H"/>
</dbReference>
<keyword evidence="9" id="KW-1185">Reference proteome</keyword>
<dbReference type="Pfam" id="PF25788">
    <property type="entry name" value="Ig_Rha78A_N"/>
    <property type="match status" value="1"/>
</dbReference>
<name>A0ABP4SEG4_9ACTN</name>
<evidence type="ECO:0000256" key="1">
    <source>
        <dbReference type="ARBA" id="ARBA00001445"/>
    </source>
</evidence>
<dbReference type="Pfam" id="PF08531">
    <property type="entry name" value="Bac_rhamnosid_N"/>
    <property type="match status" value="1"/>
</dbReference>
<evidence type="ECO:0000313" key="9">
    <source>
        <dbReference type="Proteomes" id="UP001499851"/>
    </source>
</evidence>
<dbReference type="EC" id="3.2.1.40" evidence="2"/>
<evidence type="ECO:0000259" key="5">
    <source>
        <dbReference type="Pfam" id="PF08531"/>
    </source>
</evidence>
<comment type="catalytic activity">
    <reaction evidence="1">
        <text>Hydrolysis of terminal non-reducing alpha-L-rhamnose residues in alpha-L-rhamnosides.</text>
        <dbReference type="EC" id="3.2.1.40"/>
    </reaction>
</comment>
<evidence type="ECO:0000313" key="8">
    <source>
        <dbReference type="EMBL" id="GAA1671666.1"/>
    </source>
</evidence>
<feature type="domain" description="Alpha-L-rhamnosidase C-terminal" evidence="7">
    <location>
        <begin position="775"/>
        <end position="847"/>
    </location>
</feature>
<evidence type="ECO:0000259" key="7">
    <source>
        <dbReference type="Pfam" id="PF17390"/>
    </source>
</evidence>
<dbReference type="Pfam" id="PF17389">
    <property type="entry name" value="Bac_rhamnosid6H"/>
    <property type="match status" value="1"/>
</dbReference>
<comment type="caution">
    <text evidence="8">The sequence shown here is derived from an EMBL/GenBank/DDBJ whole genome shotgun (WGS) entry which is preliminary data.</text>
</comment>
<dbReference type="RefSeq" id="WP_344484463.1">
    <property type="nucleotide sequence ID" value="NZ_BAAAQF010000005.1"/>
</dbReference>
<dbReference type="InterPro" id="IPR013737">
    <property type="entry name" value="Bac_rhamnosid_N"/>
</dbReference>
<feature type="domain" description="Alpha-L-rhamnosidase six-hairpin glycosidase" evidence="6">
    <location>
        <begin position="427"/>
        <end position="773"/>
    </location>
</feature>
<dbReference type="Gene3D" id="1.50.10.10">
    <property type="match status" value="1"/>
</dbReference>
<sequence length="937" mass="102405">MHVHDLHTEYRTSSPFTAAARPRLSWKTATAAPGWIQAAAEIEWRRAQSEAPGEAVATARVEGRGSVLVDWPFESLLPRERGTLRARTHGEDGSTSDWSAPLEIRAGFLADGEWHAKFVTVPEPADVGQPMLLRREFTVRPGLRTATLYATARGAYQVEIGGAPVDADRLKPGWTAYRDRIVYETTDVTDLLREGPAAIGAALAGGWYTERFGFHGQAKPFYGKYPSFAAQLLLEYEDGDDELIATGDGPWRATADGPITASGIYAGESHDARRALPGWSSPGFDDARWLDARPDPAKALVPVPRTAPPVRATEELPVQEVLTTPSGRTVVDFGQNLVGHLRIRVRGREGDTVVLRHAEVLEHGELGTRPLRHAKATDTYTLAGNGTETWEPDFTFHGFRYAEIQGWPGEFDPADVTAVVVHSDLARTGHFSSSNELLDRLHENVVWGMRGNFVSIPTDCPQRDERLGWTGDIQVFAPAASFLFDCDGFLASWLEDLAIEQTEDGSVPFIVPDVLDSAGTPAAAWGDAATVVPTVLFDRFGDRAVLERQYPSMRAWTDHVAAIAGERRLWEGRFQFGDWLDPDAPPEHPARAKADADIVASAYLFRSASLTARAAGLLGRDGDARDYGTLADEVRDAWLREYTTAAGRTVSDAPTAYALAIEFGLVTDAETRQRMGDRLAWLVRRAGYRIGTGFVGTPIIQDALVHTDHAETARRLLLQTDNPSWLYPVTMGATTIWERWDSMLEDGTINPGEMTSFNHYAFGAIADWLHRTVAGLAPLEPGYRRIAVAPVPLAGLDRASAHLETPYGPAEVGWEAEGGRVLVHAAVPPNTTALVTLPGREPVEVGSGEHEWAIDDPRSEPRGRGLTVDSRLSDLIEDAAAHDAVLRAVAAVDPERARQLRRDTEWTEHRTLLGELTPASPAVLARVEAALADLKRA</sequence>
<organism evidence="8 9">
    <name type="scientific">Glycomyces endophyticus</name>
    <dbReference type="NCBI Taxonomy" id="480996"/>
    <lineage>
        <taxon>Bacteria</taxon>
        <taxon>Bacillati</taxon>
        <taxon>Actinomycetota</taxon>
        <taxon>Actinomycetes</taxon>
        <taxon>Glycomycetales</taxon>
        <taxon>Glycomycetaceae</taxon>
        <taxon>Glycomyces</taxon>
    </lineage>
</organism>
<dbReference type="Pfam" id="PF17390">
    <property type="entry name" value="Bac_rhamnosid_C"/>
    <property type="match status" value="1"/>
</dbReference>
<evidence type="ECO:0000256" key="3">
    <source>
        <dbReference type="ARBA" id="ARBA00022801"/>
    </source>
</evidence>
<protein>
    <recommendedName>
        <fullName evidence="2">alpha-L-rhamnosidase</fullName>
        <ecNumber evidence="2">3.2.1.40</ecNumber>
    </recommendedName>
</protein>
<evidence type="ECO:0000259" key="4">
    <source>
        <dbReference type="Pfam" id="PF05592"/>
    </source>
</evidence>
<keyword evidence="3 8" id="KW-0378">Hydrolase</keyword>
<dbReference type="Gene3D" id="2.60.420.10">
    <property type="entry name" value="Maltose phosphorylase, domain 3"/>
    <property type="match status" value="1"/>
</dbReference>
<dbReference type="Pfam" id="PF05592">
    <property type="entry name" value="Bac_rhamnosid"/>
    <property type="match status" value="1"/>
</dbReference>
<evidence type="ECO:0000256" key="2">
    <source>
        <dbReference type="ARBA" id="ARBA00012652"/>
    </source>
</evidence>
<accession>A0ABP4SEG4</accession>
<dbReference type="Gene3D" id="2.60.40.10">
    <property type="entry name" value="Immunoglobulins"/>
    <property type="match status" value="1"/>
</dbReference>
<dbReference type="InterPro" id="IPR016007">
    <property type="entry name" value="Alpha_rhamnosid"/>
</dbReference>
<reference evidence="9" key="1">
    <citation type="journal article" date="2019" name="Int. J. Syst. Evol. Microbiol.">
        <title>The Global Catalogue of Microorganisms (GCM) 10K type strain sequencing project: providing services to taxonomists for standard genome sequencing and annotation.</title>
        <authorList>
            <consortium name="The Broad Institute Genomics Platform"/>
            <consortium name="The Broad Institute Genome Sequencing Center for Infectious Disease"/>
            <person name="Wu L."/>
            <person name="Ma J."/>
        </authorList>
    </citation>
    <scope>NUCLEOTIDE SEQUENCE [LARGE SCALE GENOMIC DNA]</scope>
    <source>
        <strain evidence="9">JCM 16001</strain>
    </source>
</reference>
<dbReference type="Proteomes" id="UP001499851">
    <property type="component" value="Unassembled WGS sequence"/>
</dbReference>
<dbReference type="Gene3D" id="2.60.120.260">
    <property type="entry name" value="Galactose-binding domain-like"/>
    <property type="match status" value="2"/>
</dbReference>
<gene>
    <name evidence="8" type="ORF">GCM10009830_17110</name>
</gene>
<dbReference type="GO" id="GO:0016787">
    <property type="term" value="F:hydrolase activity"/>
    <property type="evidence" value="ECO:0007669"/>
    <property type="project" value="UniProtKB-KW"/>
</dbReference>
<dbReference type="PANTHER" id="PTHR33307:SF6">
    <property type="entry name" value="ALPHA-RHAMNOSIDASE (EUROFUNG)-RELATED"/>
    <property type="match status" value="1"/>
</dbReference>
<dbReference type="SUPFAM" id="SSF48208">
    <property type="entry name" value="Six-hairpin glycosidases"/>
    <property type="match status" value="1"/>
</dbReference>
<feature type="domain" description="Alpha-L-rhamnosidase concanavalin-like" evidence="4">
    <location>
        <begin position="323"/>
        <end position="422"/>
    </location>
</feature>
<dbReference type="InterPro" id="IPR035398">
    <property type="entry name" value="Bac_rhamnosid_C"/>
</dbReference>
<proteinExistence type="predicted"/>
<dbReference type="InterPro" id="IPR012341">
    <property type="entry name" value="6hp_glycosidase-like_sf"/>
</dbReference>
<dbReference type="PANTHER" id="PTHR33307">
    <property type="entry name" value="ALPHA-RHAMNOSIDASE (EUROFUNG)"/>
    <property type="match status" value="1"/>
</dbReference>
<dbReference type="InterPro" id="IPR008902">
    <property type="entry name" value="Rhamnosid_concanavalin"/>
</dbReference>
<dbReference type="InterPro" id="IPR013783">
    <property type="entry name" value="Ig-like_fold"/>
</dbReference>